<dbReference type="EMBL" id="JARJLG010000159">
    <property type="protein sequence ID" value="KAJ7734754.1"/>
    <property type="molecule type" value="Genomic_DNA"/>
</dbReference>
<sequence>MLSQVPVIDANLATVCLESALYGIFLLLFITSTALTVHRHRYTRHMWHRQVPAGSIKPRSFLNPMFLASIALALTVTAHWILTADRLFLAQVHFRDGSAPLAFYADQAQPTAITKIGLLVVTLAIADGIFVYRLWIVWNHNKWVPIFPICTIVGLLICGTGVVVQFTKFVPGETAFLAQANRWISSNSAFTLATNVYCTGMISWRIWSVNRQSSGLGNHTTSLGSVLAILIESAAIIMAQTTFFTIAYHLGSNLQIIAISIWSPVCGIAFMLINCRVGLGWAQTAYKPNTLPETTMRFGHSSSGGHDHSFAMNAVKVEVNTGSEPYSDSQEESSKGFRVHGDV</sequence>
<feature type="transmembrane region" description="Helical" evidence="2">
    <location>
        <begin position="143"/>
        <end position="164"/>
    </location>
</feature>
<feature type="transmembrane region" description="Helical" evidence="2">
    <location>
        <begin position="254"/>
        <end position="273"/>
    </location>
</feature>
<name>A0AAD7MX82_9AGAR</name>
<keyword evidence="2" id="KW-0472">Membrane</keyword>
<comment type="caution">
    <text evidence="3">The sequence shown here is derived from an EMBL/GenBank/DDBJ whole genome shotgun (WGS) entry which is preliminary data.</text>
</comment>
<feature type="compositionally biased region" description="Basic and acidic residues" evidence="1">
    <location>
        <begin position="332"/>
        <end position="343"/>
    </location>
</feature>
<evidence type="ECO:0000256" key="2">
    <source>
        <dbReference type="SAM" id="Phobius"/>
    </source>
</evidence>
<evidence type="ECO:0000313" key="3">
    <source>
        <dbReference type="EMBL" id="KAJ7734754.1"/>
    </source>
</evidence>
<dbReference type="Proteomes" id="UP001215280">
    <property type="component" value="Unassembled WGS sequence"/>
</dbReference>
<proteinExistence type="predicted"/>
<dbReference type="AlphaFoldDB" id="A0AAD7MX82"/>
<keyword evidence="4" id="KW-1185">Reference proteome</keyword>
<feature type="transmembrane region" description="Helical" evidence="2">
    <location>
        <begin position="116"/>
        <end position="136"/>
    </location>
</feature>
<gene>
    <name evidence="3" type="ORF">DFH07DRAFT_844461</name>
</gene>
<keyword evidence="2" id="KW-0812">Transmembrane</keyword>
<protein>
    <submittedName>
        <fullName evidence="3">Uncharacterized protein</fullName>
    </submittedName>
</protein>
<feature type="transmembrane region" description="Helical" evidence="2">
    <location>
        <begin position="225"/>
        <end position="248"/>
    </location>
</feature>
<feature type="transmembrane region" description="Helical" evidence="2">
    <location>
        <begin position="20"/>
        <end position="40"/>
    </location>
</feature>
<evidence type="ECO:0000256" key="1">
    <source>
        <dbReference type="SAM" id="MobiDB-lite"/>
    </source>
</evidence>
<feature type="transmembrane region" description="Helical" evidence="2">
    <location>
        <begin position="184"/>
        <end position="204"/>
    </location>
</feature>
<accession>A0AAD7MX82</accession>
<feature type="transmembrane region" description="Helical" evidence="2">
    <location>
        <begin position="61"/>
        <end position="82"/>
    </location>
</feature>
<reference evidence="3" key="1">
    <citation type="submission" date="2023-03" db="EMBL/GenBank/DDBJ databases">
        <title>Massive genome expansion in bonnet fungi (Mycena s.s.) driven by repeated elements and novel gene families across ecological guilds.</title>
        <authorList>
            <consortium name="Lawrence Berkeley National Laboratory"/>
            <person name="Harder C.B."/>
            <person name="Miyauchi S."/>
            <person name="Viragh M."/>
            <person name="Kuo A."/>
            <person name="Thoen E."/>
            <person name="Andreopoulos B."/>
            <person name="Lu D."/>
            <person name="Skrede I."/>
            <person name="Drula E."/>
            <person name="Henrissat B."/>
            <person name="Morin E."/>
            <person name="Kohler A."/>
            <person name="Barry K."/>
            <person name="LaButti K."/>
            <person name="Morin E."/>
            <person name="Salamov A."/>
            <person name="Lipzen A."/>
            <person name="Mereny Z."/>
            <person name="Hegedus B."/>
            <person name="Baldrian P."/>
            <person name="Stursova M."/>
            <person name="Weitz H."/>
            <person name="Taylor A."/>
            <person name="Grigoriev I.V."/>
            <person name="Nagy L.G."/>
            <person name="Martin F."/>
            <person name="Kauserud H."/>
        </authorList>
    </citation>
    <scope>NUCLEOTIDE SEQUENCE</scope>
    <source>
        <strain evidence="3">CBHHK188m</strain>
    </source>
</reference>
<keyword evidence="2" id="KW-1133">Transmembrane helix</keyword>
<evidence type="ECO:0000313" key="4">
    <source>
        <dbReference type="Proteomes" id="UP001215280"/>
    </source>
</evidence>
<feature type="region of interest" description="Disordered" evidence="1">
    <location>
        <begin position="322"/>
        <end position="343"/>
    </location>
</feature>
<organism evidence="3 4">
    <name type="scientific">Mycena maculata</name>
    <dbReference type="NCBI Taxonomy" id="230809"/>
    <lineage>
        <taxon>Eukaryota</taxon>
        <taxon>Fungi</taxon>
        <taxon>Dikarya</taxon>
        <taxon>Basidiomycota</taxon>
        <taxon>Agaricomycotina</taxon>
        <taxon>Agaricomycetes</taxon>
        <taxon>Agaricomycetidae</taxon>
        <taxon>Agaricales</taxon>
        <taxon>Marasmiineae</taxon>
        <taxon>Mycenaceae</taxon>
        <taxon>Mycena</taxon>
    </lineage>
</organism>